<accession>A0ABD0YI22</accession>
<keyword evidence="3" id="KW-1185">Reference proteome</keyword>
<gene>
    <name evidence="2" type="ORF">AAG570_007573</name>
</gene>
<feature type="region of interest" description="Disordered" evidence="1">
    <location>
        <begin position="270"/>
        <end position="293"/>
    </location>
</feature>
<reference evidence="2 3" key="1">
    <citation type="submission" date="2024-07" db="EMBL/GenBank/DDBJ databases">
        <title>Chromosome-level genome assembly of the water stick insect Ranatra chinensis (Heteroptera: Nepidae).</title>
        <authorList>
            <person name="Liu X."/>
        </authorList>
    </citation>
    <scope>NUCLEOTIDE SEQUENCE [LARGE SCALE GENOMIC DNA]</scope>
    <source>
        <strain evidence="2">Cailab_2021Rc</strain>
        <tissue evidence="2">Muscle</tissue>
    </source>
</reference>
<organism evidence="2 3">
    <name type="scientific">Ranatra chinensis</name>
    <dbReference type="NCBI Taxonomy" id="642074"/>
    <lineage>
        <taxon>Eukaryota</taxon>
        <taxon>Metazoa</taxon>
        <taxon>Ecdysozoa</taxon>
        <taxon>Arthropoda</taxon>
        <taxon>Hexapoda</taxon>
        <taxon>Insecta</taxon>
        <taxon>Pterygota</taxon>
        <taxon>Neoptera</taxon>
        <taxon>Paraneoptera</taxon>
        <taxon>Hemiptera</taxon>
        <taxon>Heteroptera</taxon>
        <taxon>Panheteroptera</taxon>
        <taxon>Nepomorpha</taxon>
        <taxon>Nepidae</taxon>
        <taxon>Ranatrinae</taxon>
        <taxon>Ranatra</taxon>
    </lineage>
</organism>
<name>A0ABD0YI22_9HEMI</name>
<evidence type="ECO:0000313" key="2">
    <source>
        <dbReference type="EMBL" id="KAL1115544.1"/>
    </source>
</evidence>
<evidence type="ECO:0000256" key="1">
    <source>
        <dbReference type="SAM" id="MobiDB-lite"/>
    </source>
</evidence>
<dbReference type="EMBL" id="JBFDAA010000020">
    <property type="protein sequence ID" value="KAL1115544.1"/>
    <property type="molecule type" value="Genomic_DNA"/>
</dbReference>
<comment type="caution">
    <text evidence="2">The sequence shown here is derived from an EMBL/GenBank/DDBJ whole genome shotgun (WGS) entry which is preliminary data.</text>
</comment>
<sequence>MGGSGGKGAVLLQVGGSERELKKVLQPSYQTLHVVGVTQILVLVKKAHITVVCRLLLSNPKSKPVSTNLHSGMNYVTDSTAGDGNQLQPVQATELRTRVDIPRRVEEQFCGGRRVVQTVLLPIYSVGLSEALYRIIVHCLDGFCLILSRLNGNFRSNPTTLQLEKLYLPLFVIPCFELIDPVLLSLHSSDMNPAKLRMATANPVRTNKLRARDNKQRRAEHRLGLKRFSPGYYIMQIVRDRWDLAAKLAGFSLRDVGFLKLSGTSYKNAENGSGVTEGGIGRPSLMDESATDMAGNIPVSTDTFCAAGGPYGLPTDRRDLKKKLDVQ</sequence>
<protein>
    <submittedName>
        <fullName evidence="2">Uncharacterized protein</fullName>
    </submittedName>
</protein>
<dbReference type="AlphaFoldDB" id="A0ABD0YI22"/>
<dbReference type="Proteomes" id="UP001558652">
    <property type="component" value="Unassembled WGS sequence"/>
</dbReference>
<evidence type="ECO:0000313" key="3">
    <source>
        <dbReference type="Proteomes" id="UP001558652"/>
    </source>
</evidence>
<proteinExistence type="predicted"/>